<gene>
    <name evidence="1" type="ORF">CLUMA_CG018993</name>
</gene>
<keyword evidence="2" id="KW-1185">Reference proteome</keyword>
<dbReference type="Proteomes" id="UP000183832">
    <property type="component" value="Unassembled WGS sequence"/>
</dbReference>
<evidence type="ECO:0000313" key="1">
    <source>
        <dbReference type="EMBL" id="CRL06130.1"/>
    </source>
</evidence>
<accession>A0A1J1J2F6</accession>
<organism evidence="1 2">
    <name type="scientific">Clunio marinus</name>
    <dbReference type="NCBI Taxonomy" id="568069"/>
    <lineage>
        <taxon>Eukaryota</taxon>
        <taxon>Metazoa</taxon>
        <taxon>Ecdysozoa</taxon>
        <taxon>Arthropoda</taxon>
        <taxon>Hexapoda</taxon>
        <taxon>Insecta</taxon>
        <taxon>Pterygota</taxon>
        <taxon>Neoptera</taxon>
        <taxon>Endopterygota</taxon>
        <taxon>Diptera</taxon>
        <taxon>Nematocera</taxon>
        <taxon>Chironomoidea</taxon>
        <taxon>Chironomidae</taxon>
        <taxon>Clunio</taxon>
    </lineage>
</organism>
<dbReference type="AlphaFoldDB" id="A0A1J1J2F6"/>
<reference evidence="1 2" key="1">
    <citation type="submission" date="2015-04" db="EMBL/GenBank/DDBJ databases">
        <authorList>
            <person name="Syromyatnikov M.Y."/>
            <person name="Popov V.N."/>
        </authorList>
    </citation>
    <scope>NUCLEOTIDE SEQUENCE [LARGE SCALE GENOMIC DNA]</scope>
</reference>
<name>A0A1J1J2F6_9DIPT</name>
<dbReference type="EMBL" id="CVRI01000066">
    <property type="protein sequence ID" value="CRL06130.1"/>
    <property type="molecule type" value="Genomic_DNA"/>
</dbReference>
<evidence type="ECO:0000313" key="2">
    <source>
        <dbReference type="Proteomes" id="UP000183832"/>
    </source>
</evidence>
<proteinExistence type="predicted"/>
<protein>
    <submittedName>
        <fullName evidence="1">CLUMA_CG018993, isoform A</fullName>
    </submittedName>
</protein>
<sequence length="47" mass="5754">MPVMQVWGQAKVRVKRMMIRMGRRIKRNVAYFQKWQQISLERGSFNI</sequence>